<dbReference type="Ensembl" id="ENSSFOT00015019625.2">
    <property type="protein sequence ID" value="ENSSFOP00015019399.2"/>
    <property type="gene ID" value="ENSSFOG00015012461.2"/>
</dbReference>
<dbReference type="GO" id="GO:0015630">
    <property type="term" value="C:microtubule cytoskeleton"/>
    <property type="evidence" value="ECO:0007669"/>
    <property type="project" value="UniProtKB-ARBA"/>
</dbReference>
<dbReference type="InterPro" id="IPR018902">
    <property type="entry name" value="CMI2A-C-like_dom"/>
</dbReference>
<accession>A0A8C9V301</accession>
<evidence type="ECO:0000256" key="7">
    <source>
        <dbReference type="ARBA" id="ARBA00041163"/>
    </source>
</evidence>
<evidence type="ECO:0000256" key="5">
    <source>
        <dbReference type="ARBA" id="ARBA00035003"/>
    </source>
</evidence>
<feature type="compositionally biased region" description="Basic and acidic residues" evidence="8">
    <location>
        <begin position="88"/>
        <end position="98"/>
    </location>
</feature>
<evidence type="ECO:0000256" key="8">
    <source>
        <dbReference type="SAM" id="MobiDB-lite"/>
    </source>
</evidence>
<comment type="subcellular location">
    <subcellularLocation>
        <location evidence="1">Cytoplasm</location>
        <location evidence="1">Cytoskeleton</location>
        <location evidence="1">Cilium axoneme</location>
    </subcellularLocation>
</comment>
<dbReference type="PANTHER" id="PTHR22146">
    <property type="entry name" value="CAT EYE SYNDROME CRITICAL REGION PROTEIN 6"/>
    <property type="match status" value="1"/>
</dbReference>
<feature type="domain" description="Ciliary microtubule inner protein 2A-C-like" evidence="9">
    <location>
        <begin position="265"/>
        <end position="297"/>
    </location>
</feature>
<gene>
    <name evidence="10" type="primary">CIMIP2B</name>
    <name evidence="10" type="synonym">cimip2b</name>
</gene>
<sequence length="303" mass="34433">MIRTDSMEEFPQKFSKVLVTPDPHYIPGYAGYCPQLKYHHGQTYGKLTAQLLSSPEASLSRRLVLQTARAALPDADSEQQQQQEEEETCRSRRGDGRYSGRMIPGYTGFVPKSQNYFSRSYAETCRRALSEFERERRKRLHVAALAAPSPVENKAAPELKSTRHHAPLTSISREPTAYRSLNQWKPLGSPYLMEDSNPNKYFISGFTGYVPKSRFLIGMGYPVTTNKALIQFNSERRRHISNTQLPGKDEAVLPPLVNIYSSDQGLLPSYTGHVPGYKFRYGQTFGQLTQNSLDVRRQTEDNE</sequence>
<dbReference type="OrthoDB" id="2019884at2759"/>
<feature type="domain" description="Ciliary microtubule inner protein 2A-C-like" evidence="9">
    <location>
        <begin position="22"/>
        <end position="54"/>
    </location>
</feature>
<dbReference type="PANTHER" id="PTHR22146:SF8">
    <property type="entry name" value="PROTEIN FAM166B"/>
    <property type="match status" value="1"/>
</dbReference>
<reference evidence="10 11" key="1">
    <citation type="submission" date="2019-04" db="EMBL/GenBank/DDBJ databases">
        <authorList>
            <consortium name="Wellcome Sanger Institute Data Sharing"/>
        </authorList>
    </citation>
    <scope>NUCLEOTIDE SEQUENCE [LARGE SCALE GENOMIC DNA]</scope>
</reference>
<dbReference type="GeneID" id="108930013"/>
<dbReference type="AlphaFoldDB" id="A0A8C9V301"/>
<dbReference type="GO" id="GO:0005930">
    <property type="term" value="C:axoneme"/>
    <property type="evidence" value="ECO:0007669"/>
    <property type="project" value="UniProtKB-SubCell"/>
</dbReference>
<keyword evidence="3" id="KW-0206">Cytoskeleton</keyword>
<evidence type="ECO:0000313" key="10">
    <source>
        <dbReference type="Ensembl" id="ENSSFOP00015019399.2"/>
    </source>
</evidence>
<reference evidence="10" key="3">
    <citation type="submission" date="2025-09" db="UniProtKB">
        <authorList>
            <consortium name="Ensembl"/>
        </authorList>
    </citation>
    <scope>IDENTIFICATION</scope>
</reference>
<comment type="similarity">
    <text evidence="6">Belongs to the CIMIP2 family.</text>
</comment>
<comment type="function">
    <text evidence="5">Microtubule inner protein (MIP) part of the dynein-decorated doublet microtubules (DMTs) in cilia axoneme, which is required for motile cilia beating.</text>
</comment>
<evidence type="ECO:0000259" key="9">
    <source>
        <dbReference type="Pfam" id="PF10629"/>
    </source>
</evidence>
<name>A0A8C9V301_SCLFO</name>
<evidence type="ECO:0000256" key="6">
    <source>
        <dbReference type="ARBA" id="ARBA00035661"/>
    </source>
</evidence>
<dbReference type="Proteomes" id="UP000694397">
    <property type="component" value="Chromosome 6"/>
</dbReference>
<evidence type="ECO:0000256" key="3">
    <source>
        <dbReference type="ARBA" id="ARBA00023212"/>
    </source>
</evidence>
<keyword evidence="4" id="KW-0966">Cell projection</keyword>
<dbReference type="RefSeq" id="XP_029108465.1">
    <property type="nucleotide sequence ID" value="XM_029252632.1"/>
</dbReference>
<keyword evidence="11" id="KW-1185">Reference proteome</keyword>
<dbReference type="GeneTree" id="ENSGT00940000154822"/>
<evidence type="ECO:0000313" key="11">
    <source>
        <dbReference type="Proteomes" id="UP000694397"/>
    </source>
</evidence>
<reference evidence="10" key="2">
    <citation type="submission" date="2025-08" db="UniProtKB">
        <authorList>
            <consortium name="Ensembl"/>
        </authorList>
    </citation>
    <scope>IDENTIFICATION</scope>
</reference>
<dbReference type="Pfam" id="PF10629">
    <property type="entry name" value="CMI2B-like"/>
    <property type="match status" value="2"/>
</dbReference>
<evidence type="ECO:0000256" key="1">
    <source>
        <dbReference type="ARBA" id="ARBA00004430"/>
    </source>
</evidence>
<organism evidence="10 11">
    <name type="scientific">Scleropages formosus</name>
    <name type="common">Asian bonytongue</name>
    <name type="synonym">Osteoglossum formosum</name>
    <dbReference type="NCBI Taxonomy" id="113540"/>
    <lineage>
        <taxon>Eukaryota</taxon>
        <taxon>Metazoa</taxon>
        <taxon>Chordata</taxon>
        <taxon>Craniata</taxon>
        <taxon>Vertebrata</taxon>
        <taxon>Euteleostomi</taxon>
        <taxon>Actinopterygii</taxon>
        <taxon>Neopterygii</taxon>
        <taxon>Teleostei</taxon>
        <taxon>Osteoglossocephala</taxon>
        <taxon>Osteoglossomorpha</taxon>
        <taxon>Osteoglossiformes</taxon>
        <taxon>Osteoglossidae</taxon>
        <taxon>Scleropages</taxon>
    </lineage>
</organism>
<keyword evidence="2" id="KW-0963">Cytoplasm</keyword>
<evidence type="ECO:0000256" key="2">
    <source>
        <dbReference type="ARBA" id="ARBA00022490"/>
    </source>
</evidence>
<feature type="region of interest" description="Disordered" evidence="8">
    <location>
        <begin position="72"/>
        <end position="104"/>
    </location>
</feature>
<proteinExistence type="inferred from homology"/>
<protein>
    <recommendedName>
        <fullName evidence="7">Ciliary microtubule inner protein 2B</fullName>
    </recommendedName>
</protein>
<evidence type="ECO:0000256" key="4">
    <source>
        <dbReference type="ARBA" id="ARBA00023273"/>
    </source>
</evidence>